<feature type="transmembrane region" description="Helical" evidence="1">
    <location>
        <begin position="12"/>
        <end position="31"/>
    </location>
</feature>
<feature type="transmembrane region" description="Helical" evidence="1">
    <location>
        <begin position="168"/>
        <end position="186"/>
    </location>
</feature>
<gene>
    <name evidence="2" type="ORF">EDC34_10712</name>
</gene>
<feature type="transmembrane region" description="Helical" evidence="1">
    <location>
        <begin position="222"/>
        <end position="241"/>
    </location>
</feature>
<protein>
    <recommendedName>
        <fullName evidence="4">Oligosaccharide repeat unit polymerase</fullName>
    </recommendedName>
</protein>
<name>A0A4R3N0Y8_9GAMM</name>
<dbReference type="Proteomes" id="UP000295414">
    <property type="component" value="Unassembled WGS sequence"/>
</dbReference>
<dbReference type="EMBL" id="SMAP01000007">
    <property type="protein sequence ID" value="TCT22465.1"/>
    <property type="molecule type" value="Genomic_DNA"/>
</dbReference>
<evidence type="ECO:0008006" key="4">
    <source>
        <dbReference type="Google" id="ProtNLM"/>
    </source>
</evidence>
<feature type="transmembrane region" description="Helical" evidence="1">
    <location>
        <begin position="261"/>
        <end position="282"/>
    </location>
</feature>
<feature type="transmembrane region" description="Helical" evidence="1">
    <location>
        <begin position="83"/>
        <end position="104"/>
    </location>
</feature>
<keyword evidence="1" id="KW-0472">Membrane</keyword>
<keyword evidence="3" id="KW-1185">Reference proteome</keyword>
<accession>A0A4R3N0Y8</accession>
<feature type="transmembrane region" description="Helical" evidence="1">
    <location>
        <begin position="303"/>
        <end position="323"/>
    </location>
</feature>
<feature type="transmembrane region" description="Helical" evidence="1">
    <location>
        <begin position="378"/>
        <end position="399"/>
    </location>
</feature>
<feature type="transmembrane region" description="Helical" evidence="1">
    <location>
        <begin position="43"/>
        <end position="62"/>
    </location>
</feature>
<evidence type="ECO:0000313" key="3">
    <source>
        <dbReference type="Proteomes" id="UP000295414"/>
    </source>
</evidence>
<comment type="caution">
    <text evidence="2">The sequence shown here is derived from an EMBL/GenBank/DDBJ whole genome shotgun (WGS) entry which is preliminary data.</text>
</comment>
<evidence type="ECO:0000313" key="2">
    <source>
        <dbReference type="EMBL" id="TCT22465.1"/>
    </source>
</evidence>
<keyword evidence="1" id="KW-0812">Transmembrane</keyword>
<sequence>MNQRRSELNVYGPLKVSVAYLAFTLFLHVFGPWTYADEKLLPVFLFMLAAIAMFSLGYYSIARKWRGAIVKDERKCESNYRRYRSFAKICIVVQLILVVLSFVLDWRDGLLSLGSIFNPGQIYYDALERVGNESSVSITGKISTLISPVIYFSTIFFILNFARINKKWRILLVSTLALQLLYDTLLKGAQKGFFDLGIMVVTVTFIAVFFSRLKYRALLSKGMAILVALVAIFIFFQLSRMDAYGVVYYTGNGTMMLDRDGIFFTLFGDSLGLGLALLVTYLSQGYYGLSLCLQLPFQWTYGLGNSFALTSYAEQYLGVYGIFEGTYPARMEATFGWPAKMYWHTFFPWVASDITFPGTIILMFVIGRVFAKSMWDGIAKGSALGASIFYFMATLIFYLPANNQLMQTRKMMIGFVVLFALWMLGGLILSMQRMRAAR</sequence>
<proteinExistence type="predicted"/>
<reference evidence="2 3" key="1">
    <citation type="submission" date="2019-03" db="EMBL/GenBank/DDBJ databases">
        <title>Genomic Encyclopedia of Type Strains, Phase IV (KMG-IV): sequencing the most valuable type-strain genomes for metagenomic binning, comparative biology and taxonomic classification.</title>
        <authorList>
            <person name="Goeker M."/>
        </authorList>
    </citation>
    <scope>NUCLEOTIDE SEQUENCE [LARGE SCALE GENOMIC DNA]</scope>
    <source>
        <strain evidence="2 3">DSM 13605</strain>
    </source>
</reference>
<feature type="transmembrane region" description="Helical" evidence="1">
    <location>
        <begin position="192"/>
        <end position="210"/>
    </location>
</feature>
<keyword evidence="1" id="KW-1133">Transmembrane helix</keyword>
<feature type="transmembrane region" description="Helical" evidence="1">
    <location>
        <begin position="411"/>
        <end position="429"/>
    </location>
</feature>
<feature type="transmembrane region" description="Helical" evidence="1">
    <location>
        <begin position="343"/>
        <end position="366"/>
    </location>
</feature>
<evidence type="ECO:0000256" key="1">
    <source>
        <dbReference type="SAM" id="Phobius"/>
    </source>
</evidence>
<dbReference type="AlphaFoldDB" id="A0A4R3N0Y8"/>
<feature type="transmembrane region" description="Helical" evidence="1">
    <location>
        <begin position="142"/>
        <end position="161"/>
    </location>
</feature>
<organism evidence="2 3">
    <name type="scientific">Thermomonas haemolytica</name>
    <dbReference type="NCBI Taxonomy" id="141949"/>
    <lineage>
        <taxon>Bacteria</taxon>
        <taxon>Pseudomonadati</taxon>
        <taxon>Pseudomonadota</taxon>
        <taxon>Gammaproteobacteria</taxon>
        <taxon>Lysobacterales</taxon>
        <taxon>Lysobacteraceae</taxon>
        <taxon>Thermomonas</taxon>
    </lineage>
</organism>